<dbReference type="PANTHER" id="PTHR12993:SF30">
    <property type="entry name" value="N-ACETYL-ALPHA-D-GLUCOSAMINYL L-MALATE DEACETYLASE 1"/>
    <property type="match status" value="1"/>
</dbReference>
<evidence type="ECO:0000313" key="2">
    <source>
        <dbReference type="EMBL" id="GAE29044.1"/>
    </source>
</evidence>
<dbReference type="InterPro" id="IPR023842">
    <property type="entry name" value="Bacillithiol_biosynth_BshB1"/>
</dbReference>
<dbReference type="RefSeq" id="WP_369384506.1">
    <property type="nucleotide sequence ID" value="NZ_BAUU01000002.1"/>
</dbReference>
<gene>
    <name evidence="2" type="ORF">JCM9152_383</name>
</gene>
<dbReference type="Pfam" id="PF02585">
    <property type="entry name" value="PIG-L"/>
    <property type="match status" value="1"/>
</dbReference>
<sequence>MISFGEKVRQTIMTSLDLLAFGAHPDDIEIGMGGTLAKYAKAGYKVGICNLTNAELSSNGTVQIRQEEAERASKQLGVCKRIQLSFRDRGLKYITEEDLRKVVSLIRQFQPKVIFAPFEIDRHPDHGECSRIINEAYFNAGIRQYRCYENRKAYRPDNLFYYFINGYERPNFVIDITNEKKLKRQALLSYESQFTMKNNSIQTPLTNDYISAVEARDQLFGKEVGVHAAEGFMTPKPLIIDQLLVGRGANK</sequence>
<dbReference type="NCBIfam" id="TIGR04001">
    <property type="entry name" value="thiol_BshB1"/>
    <property type="match status" value="1"/>
</dbReference>
<dbReference type="EMBL" id="BAUU01000002">
    <property type="protein sequence ID" value="GAE29044.1"/>
    <property type="molecule type" value="Genomic_DNA"/>
</dbReference>
<dbReference type="PANTHER" id="PTHR12993">
    <property type="entry name" value="N-ACETYLGLUCOSAMINYL-PHOSPHATIDYLINOSITOL DE-N-ACETYLASE-RELATED"/>
    <property type="match status" value="1"/>
</dbReference>
<dbReference type="STRING" id="1236971.JCM9152_383"/>
<evidence type="ECO:0000313" key="3">
    <source>
        <dbReference type="Proteomes" id="UP000018895"/>
    </source>
</evidence>
<name>W4QCF2_9BACI</name>
<evidence type="ECO:0000256" key="1">
    <source>
        <dbReference type="ARBA" id="ARBA00001947"/>
    </source>
</evidence>
<dbReference type="GO" id="GO:0016811">
    <property type="term" value="F:hydrolase activity, acting on carbon-nitrogen (but not peptide) bonds, in linear amides"/>
    <property type="evidence" value="ECO:0007669"/>
    <property type="project" value="TreeGrafter"/>
</dbReference>
<organism evidence="2 3">
    <name type="scientific">Halalkalibacter hemicellulosilyticusJCM 9152</name>
    <dbReference type="NCBI Taxonomy" id="1236971"/>
    <lineage>
        <taxon>Bacteria</taxon>
        <taxon>Bacillati</taxon>
        <taxon>Bacillota</taxon>
        <taxon>Bacilli</taxon>
        <taxon>Bacillales</taxon>
        <taxon>Bacillaceae</taxon>
        <taxon>Halalkalibacter</taxon>
    </lineage>
</organism>
<comment type="caution">
    <text evidence="2">The sequence shown here is derived from an EMBL/GenBank/DDBJ whole genome shotgun (WGS) entry which is preliminary data.</text>
</comment>
<dbReference type="InterPro" id="IPR003737">
    <property type="entry name" value="GlcNAc_PI_deacetylase-related"/>
</dbReference>
<keyword evidence="3" id="KW-1185">Reference proteome</keyword>
<comment type="cofactor">
    <cofactor evidence="1">
        <name>Zn(2+)</name>
        <dbReference type="ChEBI" id="CHEBI:29105"/>
    </cofactor>
</comment>
<dbReference type="Proteomes" id="UP000018895">
    <property type="component" value="Unassembled WGS sequence"/>
</dbReference>
<dbReference type="SUPFAM" id="SSF102588">
    <property type="entry name" value="LmbE-like"/>
    <property type="match status" value="1"/>
</dbReference>
<protein>
    <submittedName>
        <fullName evidence="2">LmbE-related protein</fullName>
    </submittedName>
</protein>
<dbReference type="AlphaFoldDB" id="W4QCF2"/>
<dbReference type="GO" id="GO:0019213">
    <property type="term" value="F:deacetylase activity"/>
    <property type="evidence" value="ECO:0007669"/>
    <property type="project" value="InterPro"/>
</dbReference>
<accession>W4QCF2</accession>
<reference evidence="2" key="1">
    <citation type="journal article" date="2014" name="Genome Announc.">
        <title>Draft Genome Sequences of Three Alkaliphilic Bacillus Strains, Bacillus wakoensis JCM 9140T, Bacillus akibai JCM 9157T, and Bacillus hemicellulosilyticus JCM 9152T.</title>
        <authorList>
            <person name="Yuki M."/>
            <person name="Oshima K."/>
            <person name="Suda W."/>
            <person name="Oshida Y."/>
            <person name="Kitamura K."/>
            <person name="Iida T."/>
            <person name="Hattori M."/>
            <person name="Ohkuma M."/>
        </authorList>
    </citation>
    <scope>NUCLEOTIDE SEQUENCE [LARGE SCALE GENOMIC DNA]</scope>
    <source>
        <strain evidence="2">JCM 9152</strain>
    </source>
</reference>
<dbReference type="GO" id="GO:0071793">
    <property type="term" value="P:bacillithiol biosynthetic process"/>
    <property type="evidence" value="ECO:0007669"/>
    <property type="project" value="InterPro"/>
</dbReference>
<proteinExistence type="predicted"/>
<dbReference type="Gene3D" id="3.40.50.10320">
    <property type="entry name" value="LmbE-like"/>
    <property type="match status" value="1"/>
</dbReference>
<dbReference type="InterPro" id="IPR024078">
    <property type="entry name" value="LmbE-like_dom_sf"/>
</dbReference>